<dbReference type="EMBL" id="JACMRX010000006">
    <property type="protein sequence ID" value="KAF7987493.1"/>
    <property type="molecule type" value="Genomic_DNA"/>
</dbReference>
<comment type="caution">
    <text evidence="1">The sequence shown here is derived from an EMBL/GenBank/DDBJ whole genome shotgun (WGS) entry which is preliminary data.</text>
</comment>
<organism evidence="1 2">
    <name type="scientific">Aphidius gifuensis</name>
    <name type="common">Parasitoid wasp</name>
    <dbReference type="NCBI Taxonomy" id="684658"/>
    <lineage>
        <taxon>Eukaryota</taxon>
        <taxon>Metazoa</taxon>
        <taxon>Ecdysozoa</taxon>
        <taxon>Arthropoda</taxon>
        <taxon>Hexapoda</taxon>
        <taxon>Insecta</taxon>
        <taxon>Pterygota</taxon>
        <taxon>Neoptera</taxon>
        <taxon>Endopterygota</taxon>
        <taxon>Hymenoptera</taxon>
        <taxon>Apocrita</taxon>
        <taxon>Ichneumonoidea</taxon>
        <taxon>Braconidae</taxon>
        <taxon>Aphidiinae</taxon>
        <taxon>Aphidius</taxon>
    </lineage>
</organism>
<dbReference type="PANTHER" id="PTHR15360">
    <property type="entry name" value="PLATELET-DERIVED GROWTH FACTOR RECEPTOR LIKE"/>
    <property type="match status" value="1"/>
</dbReference>
<proteinExistence type="predicted"/>
<evidence type="ECO:0000313" key="1">
    <source>
        <dbReference type="EMBL" id="KAF7987493.1"/>
    </source>
</evidence>
<accession>A0A834XI60</accession>
<dbReference type="Proteomes" id="UP000639338">
    <property type="component" value="Unassembled WGS sequence"/>
</dbReference>
<name>A0A834XI60_APHGI</name>
<dbReference type="AlphaFoldDB" id="A0A834XI60"/>
<reference evidence="1 2" key="1">
    <citation type="submission" date="2020-08" db="EMBL/GenBank/DDBJ databases">
        <title>Aphidius gifuensis genome sequencing and assembly.</title>
        <authorList>
            <person name="Du Z."/>
        </authorList>
    </citation>
    <scope>NUCLEOTIDE SEQUENCE [LARGE SCALE GENOMIC DNA]</scope>
    <source>
        <strain evidence="1">YNYX2018</strain>
        <tissue evidence="1">Adults</tissue>
    </source>
</reference>
<dbReference type="Pfam" id="PF21339">
    <property type="entry name" value="VEGFR-1-like_Ig-like"/>
    <property type="match status" value="1"/>
</dbReference>
<protein>
    <submittedName>
        <fullName evidence="1">Uncharacterized protein</fullName>
    </submittedName>
</protein>
<dbReference type="PANTHER" id="PTHR15360:SF5">
    <property type="entry name" value="PLATELET-DERIVED GROWTH FACTOR RECEPTOR-LIKE PROTEIN"/>
    <property type="match status" value="1"/>
</dbReference>
<dbReference type="Gene3D" id="2.60.40.10">
    <property type="entry name" value="Immunoglobulins"/>
    <property type="match status" value="2"/>
</dbReference>
<dbReference type="InterPro" id="IPR013783">
    <property type="entry name" value="Ig-like_fold"/>
</dbReference>
<sequence>MISGDTAVINEGDHLMCRCSDDEYHLSPLSMKMDYVVVNFALEPTRLDDGLIYEASSHNRAITFEKKKVIYGDAGLYTCTNEKYNDEASIYVWVKTKIRAFVTRKSNETMGIAYRSHIKVPCVPTSPCFDVKLFQGSQEVAVDETNGISFDAREGFTITNPSYIHVPTEFSCKIIVNERTDSWTLKYTKFNDE</sequence>
<dbReference type="InterPro" id="IPR042495">
    <property type="entry name" value="PDGFRL"/>
</dbReference>
<keyword evidence="2" id="KW-1185">Reference proteome</keyword>
<gene>
    <name evidence="1" type="ORF">HCN44_003255</name>
</gene>
<evidence type="ECO:0000313" key="2">
    <source>
        <dbReference type="Proteomes" id="UP000639338"/>
    </source>
</evidence>